<dbReference type="AlphaFoldDB" id="A0A1F5ISK3"/>
<dbReference type="SMART" id="SM00854">
    <property type="entry name" value="PGA_cap"/>
    <property type="match status" value="1"/>
</dbReference>
<gene>
    <name evidence="3" type="ORF">A2871_00410</name>
</gene>
<dbReference type="GO" id="GO:0006508">
    <property type="term" value="P:proteolysis"/>
    <property type="evidence" value="ECO:0007669"/>
    <property type="project" value="InterPro"/>
</dbReference>
<comment type="similarity">
    <text evidence="1">Belongs to the CapA family.</text>
</comment>
<dbReference type="PANTHER" id="PTHR33393:SF11">
    <property type="entry name" value="POLYGLUTAMINE SYNTHESIS ACCESSORY PROTEIN RV0574C-RELATED"/>
    <property type="match status" value="1"/>
</dbReference>
<dbReference type="GO" id="GO:0004190">
    <property type="term" value="F:aspartic-type endopeptidase activity"/>
    <property type="evidence" value="ECO:0007669"/>
    <property type="project" value="InterPro"/>
</dbReference>
<dbReference type="PROSITE" id="PS00141">
    <property type="entry name" value="ASP_PROTEASE"/>
    <property type="match status" value="1"/>
</dbReference>
<dbReference type="SUPFAM" id="SSF56300">
    <property type="entry name" value="Metallo-dependent phosphatases"/>
    <property type="match status" value="1"/>
</dbReference>
<dbReference type="InterPro" id="IPR019079">
    <property type="entry name" value="Capsule_synth_CapA"/>
</dbReference>
<dbReference type="InterPro" id="IPR029052">
    <property type="entry name" value="Metallo-depent_PP-like"/>
</dbReference>
<evidence type="ECO:0000259" key="2">
    <source>
        <dbReference type="SMART" id="SM00854"/>
    </source>
</evidence>
<evidence type="ECO:0000256" key="1">
    <source>
        <dbReference type="ARBA" id="ARBA00005662"/>
    </source>
</evidence>
<sequence length="351" mass="39543">MIRKLAILFILLILFIFLQWKSPVKSRINTISDQTGAVSNPGFPTLDRIFNSEHKWKTALPAGRVRTIIATGDIIPARSVNFEVFRRQDFNWPYRLTYQVTQSADITFANLESPEIKKCPLTNEGMIFCGDYRNIEGLKFAGIDVVSLANNHAGNFGEEGIKETVGHLKNAGIESTGTALSNLVIKNIRGVRFAFLGFNDISKDQPGISNVDEEKIKTEIAEAKKLSEVVIVAMHWGAEYKDRPDDRQKYLGHLAVDSGADLVIGNHPHWIQPVEIYKDKLITYAHGNFVFDQEWSQKTKEGVIGKYIFFDTQLIDVEFLPVQIENFGQPGLLTGYKKKLILKNMKNAGLQ</sequence>
<dbReference type="CDD" id="cd07381">
    <property type="entry name" value="MPP_CapA"/>
    <property type="match status" value="1"/>
</dbReference>
<dbReference type="EMBL" id="MFCR01000003">
    <property type="protein sequence ID" value="OGE19300.1"/>
    <property type="molecule type" value="Genomic_DNA"/>
</dbReference>
<dbReference type="Proteomes" id="UP000176336">
    <property type="component" value="Unassembled WGS sequence"/>
</dbReference>
<evidence type="ECO:0000313" key="4">
    <source>
        <dbReference type="Proteomes" id="UP000176336"/>
    </source>
</evidence>
<protein>
    <recommendedName>
        <fullName evidence="2">Capsule synthesis protein CapA domain-containing protein</fullName>
    </recommendedName>
</protein>
<organism evidence="3 4">
    <name type="scientific">Candidatus Daviesbacteria bacterium RIFCSPHIGHO2_01_FULL_41_23</name>
    <dbReference type="NCBI Taxonomy" id="1797764"/>
    <lineage>
        <taxon>Bacteria</taxon>
        <taxon>Candidatus Daviesiibacteriota</taxon>
    </lineage>
</organism>
<dbReference type="Gene3D" id="3.60.21.10">
    <property type="match status" value="1"/>
</dbReference>
<dbReference type="InterPro" id="IPR052169">
    <property type="entry name" value="CW_Biosynth-Accessory"/>
</dbReference>
<proteinExistence type="inferred from homology"/>
<name>A0A1F5ISK3_9BACT</name>
<comment type="caution">
    <text evidence="3">The sequence shown here is derived from an EMBL/GenBank/DDBJ whole genome shotgun (WGS) entry which is preliminary data.</text>
</comment>
<accession>A0A1F5ISK3</accession>
<dbReference type="InterPro" id="IPR001969">
    <property type="entry name" value="Aspartic_peptidase_AS"/>
</dbReference>
<evidence type="ECO:0000313" key="3">
    <source>
        <dbReference type="EMBL" id="OGE19300.1"/>
    </source>
</evidence>
<dbReference type="Pfam" id="PF09587">
    <property type="entry name" value="PGA_cap"/>
    <property type="match status" value="1"/>
</dbReference>
<feature type="domain" description="Capsule synthesis protein CapA" evidence="2">
    <location>
        <begin position="67"/>
        <end position="293"/>
    </location>
</feature>
<dbReference type="PANTHER" id="PTHR33393">
    <property type="entry name" value="POLYGLUTAMINE SYNTHESIS ACCESSORY PROTEIN RV0574C-RELATED"/>
    <property type="match status" value="1"/>
</dbReference>
<reference evidence="3 4" key="1">
    <citation type="journal article" date="2016" name="Nat. Commun.">
        <title>Thousands of microbial genomes shed light on interconnected biogeochemical processes in an aquifer system.</title>
        <authorList>
            <person name="Anantharaman K."/>
            <person name="Brown C.T."/>
            <person name="Hug L.A."/>
            <person name="Sharon I."/>
            <person name="Castelle C.J."/>
            <person name="Probst A.J."/>
            <person name="Thomas B.C."/>
            <person name="Singh A."/>
            <person name="Wilkins M.J."/>
            <person name="Karaoz U."/>
            <person name="Brodie E.L."/>
            <person name="Williams K.H."/>
            <person name="Hubbard S.S."/>
            <person name="Banfield J.F."/>
        </authorList>
    </citation>
    <scope>NUCLEOTIDE SEQUENCE [LARGE SCALE GENOMIC DNA]</scope>
</reference>